<dbReference type="NCBIfam" id="TIGR01439">
    <property type="entry name" value="lp_hng_hel_AbrB"/>
    <property type="match status" value="1"/>
</dbReference>
<dbReference type="AlphaFoldDB" id="A0A4Q9VH91"/>
<dbReference type="SUPFAM" id="SSF89447">
    <property type="entry name" value="AbrB/MazE/MraZ-like"/>
    <property type="match status" value="1"/>
</dbReference>
<reference evidence="3 4" key="1">
    <citation type="submission" date="2019-02" db="EMBL/GenBank/DDBJ databases">
        <title>Siculibacillus lacustris gen. nov., sp. nov., a new rosette-forming bacterium isolated from a freshwater crater lake (Lake St. Ana, Romania).</title>
        <authorList>
            <person name="Felfoldi T."/>
            <person name="Marton Z."/>
            <person name="Szabo A."/>
            <person name="Mentes A."/>
            <person name="Boka K."/>
            <person name="Marialigeti K."/>
            <person name="Mathe I."/>
            <person name="Koncz M."/>
            <person name="Schumann P."/>
            <person name="Toth E."/>
        </authorList>
    </citation>
    <scope>NUCLEOTIDE SEQUENCE [LARGE SCALE GENOMIC DNA]</scope>
    <source>
        <strain evidence="3 4">SA-279</strain>
    </source>
</reference>
<dbReference type="GO" id="GO:0003677">
    <property type="term" value="F:DNA binding"/>
    <property type="evidence" value="ECO:0007669"/>
    <property type="project" value="UniProtKB-UniRule"/>
</dbReference>
<evidence type="ECO:0000259" key="2">
    <source>
        <dbReference type="PROSITE" id="PS51740"/>
    </source>
</evidence>
<evidence type="ECO:0000313" key="4">
    <source>
        <dbReference type="Proteomes" id="UP000292781"/>
    </source>
</evidence>
<dbReference type="OrthoDB" id="9809003at2"/>
<keyword evidence="1 3" id="KW-0238">DNA-binding</keyword>
<dbReference type="Gene3D" id="2.10.260.10">
    <property type="match status" value="1"/>
</dbReference>
<dbReference type="PROSITE" id="PS51740">
    <property type="entry name" value="SPOVT_ABRB"/>
    <property type="match status" value="1"/>
</dbReference>
<dbReference type="SMART" id="SM00966">
    <property type="entry name" value="SpoVT_AbrB"/>
    <property type="match status" value="1"/>
</dbReference>
<keyword evidence="4" id="KW-1185">Reference proteome</keyword>
<dbReference type="InterPro" id="IPR007159">
    <property type="entry name" value="SpoVT-AbrB_dom"/>
</dbReference>
<dbReference type="RefSeq" id="WP_131311213.1">
    <property type="nucleotide sequence ID" value="NZ_SJFN01000037.1"/>
</dbReference>
<dbReference type="Pfam" id="PF04014">
    <property type="entry name" value="MazE_antitoxin"/>
    <property type="match status" value="1"/>
</dbReference>
<accession>A0A4Q9VH91</accession>
<evidence type="ECO:0000256" key="1">
    <source>
        <dbReference type="PROSITE-ProRule" id="PRU01076"/>
    </source>
</evidence>
<dbReference type="Proteomes" id="UP000292781">
    <property type="component" value="Unassembled WGS sequence"/>
</dbReference>
<protein>
    <submittedName>
        <fullName evidence="3">AbrB/MazE/SpoVT family DNA-binding domain-containing protein</fullName>
    </submittedName>
</protein>
<dbReference type="EMBL" id="SJFN01000037">
    <property type="protein sequence ID" value="TBW33946.1"/>
    <property type="molecule type" value="Genomic_DNA"/>
</dbReference>
<dbReference type="InterPro" id="IPR037914">
    <property type="entry name" value="SpoVT-AbrB_sf"/>
</dbReference>
<proteinExistence type="predicted"/>
<sequence length="90" mass="9723">MNHFILTVSSKGQVTLPAELRQKLGIETGTKLTLAVDDAGEVRLRKSKSLLELAGSMAHVGRELGRPLTQDDIDAAITVAVGEKEARSRR</sequence>
<organism evidence="3 4">
    <name type="scientific">Siculibacillus lacustris</name>
    <dbReference type="NCBI Taxonomy" id="1549641"/>
    <lineage>
        <taxon>Bacteria</taxon>
        <taxon>Pseudomonadati</taxon>
        <taxon>Pseudomonadota</taxon>
        <taxon>Alphaproteobacteria</taxon>
        <taxon>Hyphomicrobiales</taxon>
        <taxon>Ancalomicrobiaceae</taxon>
        <taxon>Siculibacillus</taxon>
    </lineage>
</organism>
<name>A0A4Q9VH91_9HYPH</name>
<comment type="caution">
    <text evidence="3">The sequence shown here is derived from an EMBL/GenBank/DDBJ whole genome shotgun (WGS) entry which is preliminary data.</text>
</comment>
<evidence type="ECO:0000313" key="3">
    <source>
        <dbReference type="EMBL" id="TBW33946.1"/>
    </source>
</evidence>
<gene>
    <name evidence="3" type="ORF">EYW49_19005</name>
</gene>
<feature type="domain" description="SpoVT-AbrB" evidence="2">
    <location>
        <begin position="3"/>
        <end position="49"/>
    </location>
</feature>